<organism evidence="2 3">
    <name type="scientific">Candidatus Taylorbacteria bacterium RIFCSPHIGHO2_02_49_25</name>
    <dbReference type="NCBI Taxonomy" id="1802305"/>
    <lineage>
        <taxon>Bacteria</taxon>
        <taxon>Candidatus Tayloriibacteriota</taxon>
    </lineage>
</organism>
<evidence type="ECO:0000313" key="3">
    <source>
        <dbReference type="Proteomes" id="UP000176493"/>
    </source>
</evidence>
<dbReference type="Proteomes" id="UP000176493">
    <property type="component" value="Unassembled WGS sequence"/>
</dbReference>
<comment type="caution">
    <text evidence="2">The sequence shown here is derived from an EMBL/GenBank/DDBJ whole genome shotgun (WGS) entry which is preliminary data.</text>
</comment>
<sequence>MNPDAGIQTAHSKRGEGPGLARAFGGKSFEEPKGKKNKKKRITRAVRELRERDGVDGRDLIEL</sequence>
<dbReference type="AlphaFoldDB" id="A0A1G2MHS8"/>
<evidence type="ECO:0000313" key="2">
    <source>
        <dbReference type="EMBL" id="OHA22552.1"/>
    </source>
</evidence>
<reference evidence="2 3" key="1">
    <citation type="journal article" date="2016" name="Nat. Commun.">
        <title>Thousands of microbial genomes shed light on interconnected biogeochemical processes in an aquifer system.</title>
        <authorList>
            <person name="Anantharaman K."/>
            <person name="Brown C.T."/>
            <person name="Hug L.A."/>
            <person name="Sharon I."/>
            <person name="Castelle C.J."/>
            <person name="Probst A.J."/>
            <person name="Thomas B.C."/>
            <person name="Singh A."/>
            <person name="Wilkins M.J."/>
            <person name="Karaoz U."/>
            <person name="Brodie E.L."/>
            <person name="Williams K.H."/>
            <person name="Hubbard S.S."/>
            <person name="Banfield J.F."/>
        </authorList>
    </citation>
    <scope>NUCLEOTIDE SEQUENCE [LARGE SCALE GENOMIC DNA]</scope>
</reference>
<name>A0A1G2MHS8_9BACT</name>
<proteinExistence type="predicted"/>
<feature type="region of interest" description="Disordered" evidence="1">
    <location>
        <begin position="1"/>
        <end position="42"/>
    </location>
</feature>
<gene>
    <name evidence="2" type="ORF">A2W52_03840</name>
</gene>
<evidence type="ECO:0000256" key="1">
    <source>
        <dbReference type="SAM" id="MobiDB-lite"/>
    </source>
</evidence>
<accession>A0A1G2MHS8</accession>
<protein>
    <submittedName>
        <fullName evidence="2">Uncharacterized protein</fullName>
    </submittedName>
</protein>
<dbReference type="EMBL" id="MHRJ01000024">
    <property type="protein sequence ID" value="OHA22552.1"/>
    <property type="molecule type" value="Genomic_DNA"/>
</dbReference>